<feature type="transmembrane region" description="Helical" evidence="1">
    <location>
        <begin position="44"/>
        <end position="65"/>
    </location>
</feature>
<keyword evidence="1" id="KW-0812">Transmembrane</keyword>
<evidence type="ECO:0000313" key="2">
    <source>
        <dbReference type="EMBL" id="ALV40694.1"/>
    </source>
</evidence>
<feature type="transmembrane region" description="Helical" evidence="1">
    <location>
        <begin position="12"/>
        <end position="32"/>
    </location>
</feature>
<feature type="transmembrane region" description="Helical" evidence="1">
    <location>
        <begin position="77"/>
        <end position="100"/>
    </location>
</feature>
<dbReference type="EMBL" id="CP013747">
    <property type="protein sequence ID" value="ALV40694.1"/>
    <property type="molecule type" value="Genomic_DNA"/>
</dbReference>
<name>A0A0U3GNC7_9MICC</name>
<protein>
    <submittedName>
        <fullName evidence="2">Uncharacterized protein</fullName>
    </submittedName>
</protein>
<feature type="transmembrane region" description="Helical" evidence="1">
    <location>
        <begin position="166"/>
        <end position="183"/>
    </location>
</feature>
<keyword evidence="1" id="KW-0472">Membrane</keyword>
<feature type="transmembrane region" description="Helical" evidence="1">
    <location>
        <begin position="106"/>
        <end position="124"/>
    </location>
</feature>
<proteinExistence type="predicted"/>
<gene>
    <name evidence="2" type="ORF">AU252_05525</name>
</gene>
<keyword evidence="1" id="KW-1133">Transmembrane helix</keyword>
<evidence type="ECO:0000256" key="1">
    <source>
        <dbReference type="SAM" id="Phobius"/>
    </source>
</evidence>
<accession>A0A0U3GNC7</accession>
<organism evidence="2">
    <name type="scientific">Pseudarthrobacter sulfonivorans</name>
    <dbReference type="NCBI Taxonomy" id="121292"/>
    <lineage>
        <taxon>Bacteria</taxon>
        <taxon>Bacillati</taxon>
        <taxon>Actinomycetota</taxon>
        <taxon>Actinomycetes</taxon>
        <taxon>Micrococcales</taxon>
        <taxon>Micrococcaceae</taxon>
        <taxon>Pseudarthrobacter</taxon>
    </lineage>
</organism>
<dbReference type="RefSeq" id="WP_058929864.1">
    <property type="nucleotide sequence ID" value="NZ_CP013747.1"/>
</dbReference>
<evidence type="ECO:0000313" key="3">
    <source>
        <dbReference type="Proteomes" id="UP000065151"/>
    </source>
</evidence>
<sequence length="212" mass="21350">MNTHFFATPSTALTAVGATCGIAWAAGFRAYMVELAGPASTFDWWGTFGAILLPGAIAGGLLGWAEALRRTGGRRGWRWLALAPLAFAVAPMLMPGAVAALLTQGLGGGAIAVALMALGGGYALSRRGPLWSRLVAGLTSGALLAALALTGPGIAGPALALTEPRGAWVAVLATSFVVVLALASSIPHRPVVTVTDQAPSARTVRPESGAAR</sequence>
<dbReference type="STRING" id="121292.AU252_05525"/>
<feature type="transmembrane region" description="Helical" evidence="1">
    <location>
        <begin position="136"/>
        <end position="160"/>
    </location>
</feature>
<dbReference type="AlphaFoldDB" id="A0A0U3GNC7"/>
<dbReference type="KEGG" id="psul:AU252_05525"/>
<reference evidence="2 3" key="1">
    <citation type="submission" date="2015-12" db="EMBL/GenBank/DDBJ databases">
        <authorList>
            <person name="Shamseldin A."/>
            <person name="Moawad H."/>
            <person name="Abd El-Rahim W.M."/>
            <person name="Sadowsky M.J."/>
        </authorList>
    </citation>
    <scope>NUCLEOTIDE SEQUENCE [LARGE SCALE GENOMIC DNA]</scope>
    <source>
        <strain evidence="2 3">Ar51</strain>
    </source>
</reference>
<dbReference type="Proteomes" id="UP000065151">
    <property type="component" value="Chromosome"/>
</dbReference>